<dbReference type="PANTHER" id="PTHR37559">
    <property type="entry name" value="PAREP6 PART 2, AUTHENTIC FRAMESHIFT"/>
    <property type="match status" value="1"/>
</dbReference>
<evidence type="ECO:0000313" key="1">
    <source>
        <dbReference type="EMBL" id="ABO07531.1"/>
    </source>
</evidence>
<evidence type="ECO:0000313" key="2">
    <source>
        <dbReference type="Proteomes" id="UP000001431"/>
    </source>
</evidence>
<dbReference type="HOGENOM" id="CLU_2893387_0_0_2"/>
<name>A3MSB4_PYRCJ</name>
<dbReference type="PANTHER" id="PTHR37559:SF1">
    <property type="entry name" value="PAREP6 PART 2, AUTHENTIC FRAMESHIFT"/>
    <property type="match status" value="1"/>
</dbReference>
<keyword evidence="2" id="KW-1185">Reference proteome</keyword>
<proteinExistence type="predicted"/>
<protein>
    <submittedName>
        <fullName evidence="1">PaREP6 domain containing protein / PaREP6 domain containing protein</fullName>
    </submittedName>
</protein>
<reference evidence="1" key="1">
    <citation type="submission" date="2007-02" db="EMBL/GenBank/DDBJ databases">
        <title>Complete sequence of Pyrobaculum calidifontis JCM 11548.</title>
        <authorList>
            <consortium name="US DOE Joint Genome Institute"/>
            <person name="Copeland A."/>
            <person name="Lucas S."/>
            <person name="Lapidus A."/>
            <person name="Barry K."/>
            <person name="Glavina del Rio T."/>
            <person name="Dalin E."/>
            <person name="Tice H."/>
            <person name="Pitluck S."/>
            <person name="Chain P."/>
            <person name="Malfatti S."/>
            <person name="Shin M."/>
            <person name="Vergez L."/>
            <person name="Schmutz J."/>
            <person name="Larimer F."/>
            <person name="Land M."/>
            <person name="Hauser L."/>
            <person name="Kyrpides N."/>
            <person name="Mikhailova N."/>
            <person name="Cozen A.E."/>
            <person name="Fitz-Gibbon S.T."/>
            <person name="House C.H."/>
            <person name="Saltikov C."/>
            <person name="Lowe T.M."/>
            <person name="Richardson P."/>
        </authorList>
    </citation>
    <scope>NUCLEOTIDE SEQUENCE [LARGE SCALE GENOMIC DNA]</scope>
    <source>
        <strain evidence="1">JCM 11548</strain>
    </source>
</reference>
<dbReference type="eggNOG" id="arCOG03755">
    <property type="taxonomic scope" value="Archaea"/>
</dbReference>
<accession>A3MSB4</accession>
<sequence length="62" mass="7086">MSLSLEKWVEAEKEARKRYADWAFIESLPPRLKAALLYYIETGDIRRAAFSPGLTSRILGSL</sequence>
<gene>
    <name evidence="1" type="ordered locus">Pcal_0091</name>
</gene>
<dbReference type="EMBL" id="CP000561">
    <property type="protein sequence ID" value="ABO07531.1"/>
    <property type="molecule type" value="Genomic_DNA"/>
</dbReference>
<dbReference type="AlphaFoldDB" id="A3MSB4"/>
<dbReference type="KEGG" id="pcl:Pcal_0091"/>
<dbReference type="Proteomes" id="UP000001431">
    <property type="component" value="Chromosome"/>
</dbReference>
<organism evidence="1 2">
    <name type="scientific">Pyrobaculum calidifontis (strain DSM 21063 / JCM 11548 / VA1)</name>
    <dbReference type="NCBI Taxonomy" id="410359"/>
    <lineage>
        <taxon>Archaea</taxon>
        <taxon>Thermoproteota</taxon>
        <taxon>Thermoprotei</taxon>
        <taxon>Thermoproteales</taxon>
        <taxon>Thermoproteaceae</taxon>
        <taxon>Pyrobaculum</taxon>
    </lineage>
</organism>